<name>A0AB34IH68_PRYPA</name>
<feature type="region of interest" description="Disordered" evidence="1">
    <location>
        <begin position="251"/>
        <end position="321"/>
    </location>
</feature>
<protein>
    <recommendedName>
        <fullName evidence="5">Hexosyltransferase</fullName>
    </recommendedName>
</protein>
<accession>A0AB34IH68</accession>
<dbReference type="InterPro" id="IPR029044">
    <property type="entry name" value="Nucleotide-diphossugar_trans"/>
</dbReference>
<dbReference type="PANTHER" id="PTHR11183">
    <property type="entry name" value="GLYCOGENIN SUBFAMILY MEMBER"/>
    <property type="match status" value="1"/>
</dbReference>
<feature type="transmembrane region" description="Helical" evidence="2">
    <location>
        <begin position="401"/>
        <end position="425"/>
    </location>
</feature>
<evidence type="ECO:0000256" key="2">
    <source>
        <dbReference type="SAM" id="Phobius"/>
    </source>
</evidence>
<keyword evidence="2" id="KW-0812">Transmembrane</keyword>
<reference evidence="3 4" key="1">
    <citation type="journal article" date="2024" name="Science">
        <title>Giant polyketide synthase enzymes in the biosynthesis of giant marine polyether toxins.</title>
        <authorList>
            <person name="Fallon T.R."/>
            <person name="Shende V.V."/>
            <person name="Wierzbicki I.H."/>
            <person name="Pendleton A.L."/>
            <person name="Watervoot N.F."/>
            <person name="Auber R.P."/>
            <person name="Gonzalez D.J."/>
            <person name="Wisecaver J.H."/>
            <person name="Moore B.S."/>
        </authorList>
    </citation>
    <scope>NUCLEOTIDE SEQUENCE [LARGE SCALE GENOMIC DNA]</scope>
    <source>
        <strain evidence="3 4">12B1</strain>
    </source>
</reference>
<keyword evidence="2" id="KW-1133">Transmembrane helix</keyword>
<organism evidence="3 4">
    <name type="scientific">Prymnesium parvum</name>
    <name type="common">Toxic golden alga</name>
    <dbReference type="NCBI Taxonomy" id="97485"/>
    <lineage>
        <taxon>Eukaryota</taxon>
        <taxon>Haptista</taxon>
        <taxon>Haptophyta</taxon>
        <taxon>Prymnesiophyceae</taxon>
        <taxon>Prymnesiales</taxon>
        <taxon>Prymnesiaceae</taxon>
        <taxon>Prymnesium</taxon>
    </lineage>
</organism>
<feature type="compositionally biased region" description="Basic and acidic residues" evidence="1">
    <location>
        <begin position="275"/>
        <end position="288"/>
    </location>
</feature>
<feature type="region of interest" description="Disordered" evidence="1">
    <location>
        <begin position="453"/>
        <end position="475"/>
    </location>
</feature>
<comment type="caution">
    <text evidence="3">The sequence shown here is derived from an EMBL/GenBank/DDBJ whole genome shotgun (WGS) entry which is preliminary data.</text>
</comment>
<evidence type="ECO:0008006" key="5">
    <source>
        <dbReference type="Google" id="ProtNLM"/>
    </source>
</evidence>
<feature type="compositionally biased region" description="Basic and acidic residues" evidence="1">
    <location>
        <begin position="307"/>
        <end position="317"/>
    </location>
</feature>
<sequence length="492" mass="54815">MSVVRSAIPMRSSQIQSSARPERGDLSYVTVLAPKADPEAFGPDDDAAHGVVALHHSLRQVAAAHPLLCLCVLVPNATRARLASRGVLVREAAPIEGGRWGGSFIALHVLKLLEYRRLVYLDVDTIVLKNIDHLFALRQCDFAFAPDIGVDVSAARLYRINAGVFVHSPHHTILASIMQHKEDFTFDAEGGFLQAFINENRDRLDERIAICDLDVVYNAKRQLYLSHPSVWNCMRSYIHIVQFGGRQKPWHVRSTLLPPPPPPAAHEPRAAAPKPRGEGRGGAKEARRPPPAVPPPASHSPWRRRRRLEEAKAEHRAAVAPAKPPSSDLLFALWWAIYEGRRLPQPVELPAAPVKAAPRGAHSSQRLEFDLNRSTGEECVKAFLGAKSLAFSDADWRQLPYIGAALAVAGMWTYILIYASCVFNVSRRRTRAIQTDHDDAQYLEVDSQRCMEPDTASMRESEEQPTEAYFSSEGSARALRESYFPTYSNKQR</sequence>
<dbReference type="Gene3D" id="3.90.550.10">
    <property type="entry name" value="Spore Coat Polysaccharide Biosynthesis Protein SpsA, Chain A"/>
    <property type="match status" value="1"/>
</dbReference>
<dbReference type="AlphaFoldDB" id="A0AB34IH68"/>
<evidence type="ECO:0000313" key="4">
    <source>
        <dbReference type="Proteomes" id="UP001515480"/>
    </source>
</evidence>
<evidence type="ECO:0000313" key="3">
    <source>
        <dbReference type="EMBL" id="KAL1498620.1"/>
    </source>
</evidence>
<gene>
    <name evidence="3" type="ORF">AB1Y20_013935</name>
</gene>
<dbReference type="EMBL" id="JBGBPQ010000027">
    <property type="protein sequence ID" value="KAL1498620.1"/>
    <property type="molecule type" value="Genomic_DNA"/>
</dbReference>
<evidence type="ECO:0000256" key="1">
    <source>
        <dbReference type="SAM" id="MobiDB-lite"/>
    </source>
</evidence>
<dbReference type="Proteomes" id="UP001515480">
    <property type="component" value="Unassembled WGS sequence"/>
</dbReference>
<feature type="compositionally biased region" description="Basic and acidic residues" evidence="1">
    <location>
        <begin position="453"/>
        <end position="462"/>
    </location>
</feature>
<dbReference type="InterPro" id="IPR050587">
    <property type="entry name" value="GNT1/Glycosyltrans_8"/>
</dbReference>
<keyword evidence="4" id="KW-1185">Reference proteome</keyword>
<feature type="compositionally biased region" description="Pro residues" evidence="1">
    <location>
        <begin position="289"/>
        <end position="298"/>
    </location>
</feature>
<keyword evidence="2" id="KW-0472">Membrane</keyword>
<dbReference type="SUPFAM" id="SSF53448">
    <property type="entry name" value="Nucleotide-diphospho-sugar transferases"/>
    <property type="match status" value="1"/>
</dbReference>
<feature type="region of interest" description="Disordered" evidence="1">
    <location>
        <begin position="1"/>
        <end position="21"/>
    </location>
</feature>
<proteinExistence type="predicted"/>